<dbReference type="Pfam" id="PF02263">
    <property type="entry name" value="GBP"/>
    <property type="match status" value="1"/>
</dbReference>
<evidence type="ECO:0000313" key="14">
    <source>
        <dbReference type="Proteomes" id="UP000035681"/>
    </source>
</evidence>
<dbReference type="Proteomes" id="UP000035681">
    <property type="component" value="Unplaced"/>
</dbReference>
<dbReference type="GO" id="GO:0005789">
    <property type="term" value="C:endoplasmic reticulum membrane"/>
    <property type="evidence" value="ECO:0007669"/>
    <property type="project" value="UniProtKB-SubCell"/>
</dbReference>
<dbReference type="InterPro" id="IPR015894">
    <property type="entry name" value="Guanylate-bd_N"/>
</dbReference>
<dbReference type="GO" id="GO:0005525">
    <property type="term" value="F:GTP binding"/>
    <property type="evidence" value="ECO:0007669"/>
    <property type="project" value="UniProtKB-KW"/>
</dbReference>
<evidence type="ECO:0000256" key="4">
    <source>
        <dbReference type="ARBA" id="ARBA00022801"/>
    </source>
</evidence>
<dbReference type="GO" id="GO:0003924">
    <property type="term" value="F:GTPase activity"/>
    <property type="evidence" value="ECO:0007669"/>
    <property type="project" value="InterPro"/>
</dbReference>
<dbReference type="Gene3D" id="1.20.58.420">
    <property type="entry name" value="AHSP"/>
    <property type="match status" value="1"/>
</dbReference>
<dbReference type="InterPro" id="IPR027417">
    <property type="entry name" value="P-loop_NTPase"/>
</dbReference>
<feature type="domain" description="GB1/RHD3-type G" evidence="13">
    <location>
        <begin position="57"/>
        <end position="306"/>
    </location>
</feature>
<dbReference type="FunFam" id="1.20.58.420:FF:000001">
    <property type="entry name" value="Atlastin-1 isoform 1"/>
    <property type="match status" value="1"/>
</dbReference>
<name>A0A0K0E2E5_STRER</name>
<dbReference type="WBParaSite" id="SSTP_0000366500.1">
    <property type="protein sequence ID" value="SSTP_0000366500.1"/>
    <property type="gene ID" value="SSTP_0000366500"/>
</dbReference>
<keyword evidence="3" id="KW-0547">Nucleotide-binding</keyword>
<dbReference type="STRING" id="6248.A0A0K0E2E5"/>
<evidence type="ECO:0000256" key="7">
    <source>
        <dbReference type="ARBA" id="ARBA00022989"/>
    </source>
</evidence>
<evidence type="ECO:0000256" key="8">
    <source>
        <dbReference type="ARBA" id="ARBA00023134"/>
    </source>
</evidence>
<dbReference type="SUPFAM" id="SSF48340">
    <property type="entry name" value="Interferon-induced guanylate-binding protein 1 (GBP1), C-terminal domain"/>
    <property type="match status" value="1"/>
</dbReference>
<keyword evidence="7 12" id="KW-1133">Transmembrane helix</keyword>
<comment type="catalytic activity">
    <reaction evidence="10">
        <text>GTP + H2O = GDP + phosphate + H(+)</text>
        <dbReference type="Rhea" id="RHEA:19669"/>
        <dbReference type="ChEBI" id="CHEBI:15377"/>
        <dbReference type="ChEBI" id="CHEBI:15378"/>
        <dbReference type="ChEBI" id="CHEBI:37565"/>
        <dbReference type="ChEBI" id="CHEBI:43474"/>
        <dbReference type="ChEBI" id="CHEBI:58189"/>
    </reaction>
    <physiologicalReaction direction="left-to-right" evidence="10">
        <dbReference type="Rhea" id="RHEA:19670"/>
    </physiologicalReaction>
</comment>
<evidence type="ECO:0000256" key="9">
    <source>
        <dbReference type="ARBA" id="ARBA00023136"/>
    </source>
</evidence>
<evidence type="ECO:0000256" key="10">
    <source>
        <dbReference type="ARBA" id="ARBA00049117"/>
    </source>
</evidence>
<evidence type="ECO:0000256" key="5">
    <source>
        <dbReference type="ARBA" id="ARBA00022824"/>
    </source>
</evidence>
<evidence type="ECO:0000256" key="3">
    <source>
        <dbReference type="ARBA" id="ARBA00022741"/>
    </source>
</evidence>
<evidence type="ECO:0000313" key="16">
    <source>
        <dbReference type="WBParaSite" id="TCONS_00005534.p1"/>
    </source>
</evidence>
<reference evidence="15" key="1">
    <citation type="submission" date="2015-08" db="UniProtKB">
        <authorList>
            <consortium name="WormBaseParasite"/>
        </authorList>
    </citation>
    <scope>IDENTIFICATION</scope>
</reference>
<dbReference type="SUPFAM" id="SSF52540">
    <property type="entry name" value="P-loop containing nucleoside triphosphate hydrolases"/>
    <property type="match status" value="1"/>
</dbReference>
<keyword evidence="8" id="KW-0342">GTP-binding</keyword>
<keyword evidence="9 12" id="KW-0472">Membrane</keyword>
<dbReference type="InterPro" id="IPR003191">
    <property type="entry name" value="Guanylate-bd/ATL_C"/>
</dbReference>
<comment type="subcellular location">
    <subcellularLocation>
        <location evidence="1">Endoplasmic reticulum membrane</location>
        <topology evidence="1">Multi-pass membrane protein</topology>
    </subcellularLocation>
</comment>
<accession>A0A0K0E2E5</accession>
<sequence>MVEEVDKTIIEEIDDFQEIDYINNPQPVRIVESDGFGKYSCNKKFLRDLLLESEYADKKVAIISVAGAYRKGKSFLLNFFLRYLKSLNTVDLQAGRWMETEDSLKGFSWRGGSERDTSGILFWSQPFLLKNKNGEEIVIILMDTQGAFDTQSTVKDNATIFALSTMIAATQIFNISQNIQEDDLQHLQLFTEYGKLALEESFSKPFQQLIFLVRDWSYPYEAEYGFEGGKRILESRLHIDEKQHHELRQIREQIHECFEKMECFLMPHPGLKVSTNPNFKGQLDDIDGEFKSCLETFIEHIFDSNNIVPKSINGSQITCRELYEYLICYTEIFGNDTLPEPKSMLVATAEANNRAAVEKARMIYVKEMEEICGGGTPYMQSAELEKEHERVKNSAIECFKKMKKMGGKEFSEEYISFLENGIEMHWEAYQKVNASKNLFKSMKTPTVLVALLIVNYIGQEIFQLIGIELFASIFTTLLFIIIIVISVWTYSRYSGTLRTTGQQIDDGVLYLWENFLSPISKQGISTAADIAIKMNTTSTDKKRN</sequence>
<keyword evidence="14" id="KW-1185">Reference proteome</keyword>
<keyword evidence="2 12" id="KW-0812">Transmembrane</keyword>
<dbReference type="PROSITE" id="PS51715">
    <property type="entry name" value="G_GB1_RHD3"/>
    <property type="match status" value="1"/>
</dbReference>
<dbReference type="CDD" id="cd01851">
    <property type="entry name" value="GBP"/>
    <property type="match status" value="1"/>
</dbReference>
<dbReference type="Gene3D" id="3.40.50.300">
    <property type="entry name" value="P-loop containing nucleotide triphosphate hydrolases"/>
    <property type="match status" value="1"/>
</dbReference>
<dbReference type="PANTHER" id="PTHR10751">
    <property type="entry name" value="GUANYLATE BINDING PROTEIN"/>
    <property type="match status" value="1"/>
</dbReference>
<evidence type="ECO:0000256" key="12">
    <source>
        <dbReference type="SAM" id="Phobius"/>
    </source>
</evidence>
<keyword evidence="6" id="KW-0460">Magnesium</keyword>
<dbReference type="WBParaSite" id="TCONS_00005534.p1">
    <property type="protein sequence ID" value="TCONS_00005534.p1"/>
    <property type="gene ID" value="XLOC_003811"/>
</dbReference>
<dbReference type="InterPro" id="IPR030386">
    <property type="entry name" value="G_GB1_RHD3_dom"/>
</dbReference>
<evidence type="ECO:0000256" key="11">
    <source>
        <dbReference type="PROSITE-ProRule" id="PRU01052"/>
    </source>
</evidence>
<protein>
    <submittedName>
        <fullName evidence="15 16">GB1/RHD3-type G domain-containing protein</fullName>
    </submittedName>
</protein>
<evidence type="ECO:0000256" key="2">
    <source>
        <dbReference type="ARBA" id="ARBA00022692"/>
    </source>
</evidence>
<keyword evidence="4" id="KW-0378">Hydrolase</keyword>
<evidence type="ECO:0000256" key="1">
    <source>
        <dbReference type="ARBA" id="ARBA00004477"/>
    </source>
</evidence>
<evidence type="ECO:0000313" key="15">
    <source>
        <dbReference type="WBParaSite" id="SSTP_0000366500.1"/>
    </source>
</evidence>
<organism evidence="15">
    <name type="scientific">Strongyloides stercoralis</name>
    <name type="common">Threadworm</name>
    <dbReference type="NCBI Taxonomy" id="6248"/>
    <lineage>
        <taxon>Eukaryota</taxon>
        <taxon>Metazoa</taxon>
        <taxon>Ecdysozoa</taxon>
        <taxon>Nematoda</taxon>
        <taxon>Chromadorea</taxon>
        <taxon>Rhabditida</taxon>
        <taxon>Tylenchina</taxon>
        <taxon>Panagrolaimomorpha</taxon>
        <taxon>Strongyloidoidea</taxon>
        <taxon>Strongyloididae</taxon>
        <taxon>Strongyloides</taxon>
    </lineage>
</organism>
<dbReference type="Pfam" id="PF02841">
    <property type="entry name" value="GBP_C"/>
    <property type="match status" value="1"/>
</dbReference>
<proteinExistence type="inferred from homology"/>
<evidence type="ECO:0000259" key="13">
    <source>
        <dbReference type="PROSITE" id="PS51715"/>
    </source>
</evidence>
<comment type="similarity">
    <text evidence="11">Belongs to the TRAFAC class dynamin-like GTPase superfamily. GB1/RHD3 GTPase family.</text>
</comment>
<keyword evidence="5" id="KW-0256">Endoplasmic reticulum</keyword>
<dbReference type="InterPro" id="IPR036543">
    <property type="entry name" value="Guanylate-bd_C_sf"/>
</dbReference>
<feature type="transmembrane region" description="Helical" evidence="12">
    <location>
        <begin position="469"/>
        <end position="490"/>
    </location>
</feature>
<dbReference type="AlphaFoldDB" id="A0A0K0E2E5"/>
<evidence type="ECO:0000256" key="6">
    <source>
        <dbReference type="ARBA" id="ARBA00022842"/>
    </source>
</evidence>